<feature type="chain" id="PRO_5023854040" evidence="1">
    <location>
        <begin position="27"/>
        <end position="93"/>
    </location>
</feature>
<dbReference type="Proteomes" id="UP000324897">
    <property type="component" value="Chromosome 3"/>
</dbReference>
<feature type="non-terminal residue" evidence="2">
    <location>
        <position position="1"/>
    </location>
</feature>
<keyword evidence="1" id="KW-0732">Signal</keyword>
<dbReference type="EMBL" id="RWGY01000039">
    <property type="protein sequence ID" value="TVU09555.1"/>
    <property type="molecule type" value="Genomic_DNA"/>
</dbReference>
<feature type="signal peptide" evidence="1">
    <location>
        <begin position="1"/>
        <end position="26"/>
    </location>
</feature>
<comment type="caution">
    <text evidence="2">The sequence shown here is derived from an EMBL/GenBank/DDBJ whole genome shotgun (WGS) entry which is preliminary data.</text>
</comment>
<dbReference type="AlphaFoldDB" id="A0A5J9TDX0"/>
<name>A0A5J9TDX0_9POAL</name>
<evidence type="ECO:0000313" key="2">
    <source>
        <dbReference type="EMBL" id="TVU09555.1"/>
    </source>
</evidence>
<reference evidence="2 3" key="1">
    <citation type="journal article" date="2019" name="Sci. Rep.">
        <title>A high-quality genome of Eragrostis curvula grass provides insights into Poaceae evolution and supports new strategies to enhance forage quality.</title>
        <authorList>
            <person name="Carballo J."/>
            <person name="Santos B.A.C.M."/>
            <person name="Zappacosta D."/>
            <person name="Garbus I."/>
            <person name="Selva J.P."/>
            <person name="Gallo C.A."/>
            <person name="Diaz A."/>
            <person name="Albertini E."/>
            <person name="Caccamo M."/>
            <person name="Echenique V."/>
        </authorList>
    </citation>
    <scope>NUCLEOTIDE SEQUENCE [LARGE SCALE GENOMIC DNA]</scope>
    <source>
        <strain evidence="3">cv. Victoria</strain>
        <tissue evidence="2">Leaf</tissue>
    </source>
</reference>
<proteinExistence type="predicted"/>
<gene>
    <name evidence="2" type="ORF">EJB05_43038</name>
</gene>
<protein>
    <submittedName>
        <fullName evidence="2">Uncharacterized protein</fullName>
    </submittedName>
</protein>
<accession>A0A5J9TDX0</accession>
<keyword evidence="3" id="KW-1185">Reference proteome</keyword>
<sequence>MSFTASLTSAHAIVIFVGVVAPRAPGCRWGIDLRWRCGVTAAGRRCSLDLPGRRGLRPPLSPRLHRGGGQQVDVLTAMGEADADEGAGVSWQP</sequence>
<dbReference type="Gramene" id="TVU09555">
    <property type="protein sequence ID" value="TVU09555"/>
    <property type="gene ID" value="EJB05_43038"/>
</dbReference>
<evidence type="ECO:0000256" key="1">
    <source>
        <dbReference type="SAM" id="SignalP"/>
    </source>
</evidence>
<organism evidence="2 3">
    <name type="scientific">Eragrostis curvula</name>
    <name type="common">weeping love grass</name>
    <dbReference type="NCBI Taxonomy" id="38414"/>
    <lineage>
        <taxon>Eukaryota</taxon>
        <taxon>Viridiplantae</taxon>
        <taxon>Streptophyta</taxon>
        <taxon>Embryophyta</taxon>
        <taxon>Tracheophyta</taxon>
        <taxon>Spermatophyta</taxon>
        <taxon>Magnoliopsida</taxon>
        <taxon>Liliopsida</taxon>
        <taxon>Poales</taxon>
        <taxon>Poaceae</taxon>
        <taxon>PACMAD clade</taxon>
        <taxon>Chloridoideae</taxon>
        <taxon>Eragrostideae</taxon>
        <taxon>Eragrostidinae</taxon>
        <taxon>Eragrostis</taxon>
    </lineage>
</organism>
<evidence type="ECO:0000313" key="3">
    <source>
        <dbReference type="Proteomes" id="UP000324897"/>
    </source>
</evidence>